<accession>A0A1H3EHU0</accession>
<dbReference type="Proteomes" id="UP000199595">
    <property type="component" value="Unassembled WGS sequence"/>
</dbReference>
<comment type="cofactor">
    <cofactor evidence="1">
        <name>FAD</name>
        <dbReference type="ChEBI" id="CHEBI:57692"/>
    </cofactor>
</comment>
<evidence type="ECO:0000256" key="1">
    <source>
        <dbReference type="ARBA" id="ARBA00001974"/>
    </source>
</evidence>
<dbReference type="OrthoDB" id="9781621at2"/>
<evidence type="ECO:0000256" key="3">
    <source>
        <dbReference type="ARBA" id="ARBA00022827"/>
    </source>
</evidence>
<keyword evidence="3" id="KW-0274">FAD</keyword>
<dbReference type="EMBL" id="FNNJ01000009">
    <property type="protein sequence ID" value="SDX78180.1"/>
    <property type="molecule type" value="Genomic_DNA"/>
</dbReference>
<gene>
    <name evidence="6" type="ORF">SAMN05444411_109108</name>
</gene>
<keyword evidence="2" id="KW-0285">Flavoprotein</keyword>
<name>A0A1H3EHU0_9FLAO</name>
<dbReference type="GO" id="GO:0003955">
    <property type="term" value="F:NAD(P)H dehydrogenase (quinone) activity"/>
    <property type="evidence" value="ECO:0007669"/>
    <property type="project" value="TreeGrafter"/>
</dbReference>
<dbReference type="InterPro" id="IPR051169">
    <property type="entry name" value="NADH-Q_oxidoreductase"/>
</dbReference>
<keyword evidence="7" id="KW-1185">Reference proteome</keyword>
<keyword evidence="4" id="KW-0560">Oxidoreductase</keyword>
<evidence type="ECO:0000256" key="2">
    <source>
        <dbReference type="ARBA" id="ARBA00022630"/>
    </source>
</evidence>
<dbReference type="GO" id="GO:0019646">
    <property type="term" value="P:aerobic electron transport chain"/>
    <property type="evidence" value="ECO:0007669"/>
    <property type="project" value="TreeGrafter"/>
</dbReference>
<dbReference type="PANTHER" id="PTHR42913">
    <property type="entry name" value="APOPTOSIS-INDUCING FACTOR 1"/>
    <property type="match status" value="1"/>
</dbReference>
<dbReference type="SUPFAM" id="SSF51905">
    <property type="entry name" value="FAD/NAD(P)-binding domain"/>
    <property type="match status" value="1"/>
</dbReference>
<protein>
    <submittedName>
        <fullName evidence="6">Sulfide-quinone oxidoreductase</fullName>
    </submittedName>
</protein>
<dbReference type="RefSeq" id="WP_090124967.1">
    <property type="nucleotide sequence ID" value="NZ_FNNJ01000009.1"/>
</dbReference>
<dbReference type="InterPro" id="IPR036188">
    <property type="entry name" value="FAD/NAD-bd_sf"/>
</dbReference>
<reference evidence="6 7" key="1">
    <citation type="submission" date="2016-10" db="EMBL/GenBank/DDBJ databases">
        <authorList>
            <person name="de Groot N.N."/>
        </authorList>
    </citation>
    <scope>NUCLEOTIDE SEQUENCE [LARGE SCALE GENOMIC DNA]</scope>
    <source>
        <strain evidence="6 7">DSM 24956</strain>
    </source>
</reference>
<evidence type="ECO:0000256" key="4">
    <source>
        <dbReference type="ARBA" id="ARBA00023002"/>
    </source>
</evidence>
<feature type="domain" description="FAD/NAD(P)-binding" evidence="5">
    <location>
        <begin position="3"/>
        <end position="146"/>
    </location>
</feature>
<evidence type="ECO:0000259" key="5">
    <source>
        <dbReference type="Pfam" id="PF07992"/>
    </source>
</evidence>
<dbReference type="InterPro" id="IPR023753">
    <property type="entry name" value="FAD/NAD-binding_dom"/>
</dbReference>
<dbReference type="AlphaFoldDB" id="A0A1H3EHU0"/>
<evidence type="ECO:0000313" key="6">
    <source>
        <dbReference type="EMBL" id="SDX78180.1"/>
    </source>
</evidence>
<sequence>MAKVVVLGAGISGHTAVSYLSKYLKKGHEVVMVSPNSNFQWVPSNIWVGVGLMTPDQVKFKLAPVYKKMGVNYKQALGVSIHPEGDKENDKGYVTIKYVSEEKKDTVEKVTYDYLINATGPKLNFEGTEGLGPKKFTQSVCTYDHAAHAWDNLQESFKKMENGERQTFLIGTGHPLATCQGAAFEYILNIAFEINKRKLNHLADLWWITNEYELGDFGMGGAYIKRNGYITPTKIFTESILKEYGVRWIKQAGVSKVEEGVVHYENLKGELKTKEFDFAMLIPGFSGAGMKAFGKEGNDISEIVFAANGMMKVDADYTVKPFEEWSAKDWPLNYQSSAYKNVYAAGIAFAPPHGISKPMQSPNGTKIFPTPPRTGMPSGVIGKITAQNIIHQIKTGKIEHPHEASMAKMGAACIVSAGYGIRKGQAAVMTVNPIVQDWEKYPKWGRNINDTVGVVGTAGHWMKLFMHYMFIYKAKAKPFWWLIPE</sequence>
<evidence type="ECO:0000313" key="7">
    <source>
        <dbReference type="Proteomes" id="UP000199595"/>
    </source>
</evidence>
<organism evidence="6 7">
    <name type="scientific">Lutibacter oricola</name>
    <dbReference type="NCBI Taxonomy" id="762486"/>
    <lineage>
        <taxon>Bacteria</taxon>
        <taxon>Pseudomonadati</taxon>
        <taxon>Bacteroidota</taxon>
        <taxon>Flavobacteriia</taxon>
        <taxon>Flavobacteriales</taxon>
        <taxon>Flavobacteriaceae</taxon>
        <taxon>Lutibacter</taxon>
    </lineage>
</organism>
<dbReference type="STRING" id="762486.SAMN05444411_109108"/>
<dbReference type="Pfam" id="PF07992">
    <property type="entry name" value="Pyr_redox_2"/>
    <property type="match status" value="1"/>
</dbReference>
<dbReference type="Gene3D" id="3.50.50.100">
    <property type="match status" value="1"/>
</dbReference>
<proteinExistence type="predicted"/>
<dbReference type="PANTHER" id="PTHR42913:SF6">
    <property type="entry name" value="SULFIDE-QUINONE REDUCTASE"/>
    <property type="match status" value="1"/>
</dbReference>